<sequence>MANKDTVFGARWVGSLSGETSARVRPYTVLATDAVALFVGDFVVLTGTSSAGQDGIIRSVVAQAAAADETIVGFVVGFQPHPDYPNQIYRTASTLRTAYVCDDPFALFEIQEDGTFDADYVGENADIVVAAGSTVTGLSGMELDVSDHKTATAQLRIIGVSPRPDNEVGDYTKLICMVNEHIYKRTAGV</sequence>
<evidence type="ECO:0000313" key="1">
    <source>
        <dbReference type="EMBL" id="QJA63685.1"/>
    </source>
</evidence>
<protein>
    <submittedName>
        <fullName evidence="1">Putative structural protein</fullName>
    </submittedName>
</protein>
<reference evidence="1" key="1">
    <citation type="submission" date="2020-03" db="EMBL/GenBank/DDBJ databases">
        <title>The deep terrestrial virosphere.</title>
        <authorList>
            <person name="Holmfeldt K."/>
            <person name="Nilsson E."/>
            <person name="Simone D."/>
            <person name="Lopez-Fernandez M."/>
            <person name="Wu X."/>
            <person name="de Brujin I."/>
            <person name="Lundin D."/>
            <person name="Andersson A."/>
            <person name="Bertilsson S."/>
            <person name="Dopson M."/>
        </authorList>
    </citation>
    <scope>NUCLEOTIDE SEQUENCE</scope>
    <source>
        <strain evidence="2">MM415A00274</strain>
        <strain evidence="1">MM415B00593</strain>
    </source>
</reference>
<dbReference type="EMBL" id="MT142513">
    <property type="protein sequence ID" value="QJA83553.1"/>
    <property type="molecule type" value="Genomic_DNA"/>
</dbReference>
<gene>
    <name evidence="2" type="ORF">MM415A00274_0010</name>
    <name evidence="1" type="ORF">MM415B00593_0012</name>
</gene>
<organism evidence="1">
    <name type="scientific">viral metagenome</name>
    <dbReference type="NCBI Taxonomy" id="1070528"/>
    <lineage>
        <taxon>unclassified sequences</taxon>
        <taxon>metagenomes</taxon>
        <taxon>organismal metagenomes</taxon>
    </lineage>
</organism>
<evidence type="ECO:0000313" key="2">
    <source>
        <dbReference type="EMBL" id="QJA83553.1"/>
    </source>
</evidence>
<proteinExistence type="predicted"/>
<accession>A0A6M3J2Y7</accession>
<dbReference type="AlphaFoldDB" id="A0A6M3J2Y7"/>
<name>A0A6M3J2Y7_9ZZZZ</name>
<dbReference type="EMBL" id="MT141503">
    <property type="protein sequence ID" value="QJA63685.1"/>
    <property type="molecule type" value="Genomic_DNA"/>
</dbReference>